<dbReference type="AlphaFoldDB" id="A0A4R9JY58"/>
<name>A0A4R9JY58_9LEPT</name>
<reference evidence="1" key="1">
    <citation type="journal article" date="2019" name="PLoS Negl. Trop. Dis.">
        <title>Revisiting the worldwide diversity of Leptospira species in the environment.</title>
        <authorList>
            <person name="Vincent A.T."/>
            <person name="Schiettekatte O."/>
            <person name="Bourhy P."/>
            <person name="Veyrier F.J."/>
            <person name="Picardeau M."/>
        </authorList>
    </citation>
    <scope>NUCLEOTIDE SEQUENCE [LARGE SCALE GENOMIC DNA]</scope>
    <source>
        <strain evidence="1">201702476</strain>
    </source>
</reference>
<keyword evidence="2" id="KW-1185">Reference proteome</keyword>
<dbReference type="Pfam" id="PF07611">
    <property type="entry name" value="DUF1574"/>
    <property type="match status" value="1"/>
</dbReference>
<protein>
    <submittedName>
        <fullName evidence="1">DUF1574 domain-containing protein</fullName>
    </submittedName>
</protein>
<proteinExistence type="predicted"/>
<dbReference type="OrthoDB" id="339235at2"/>
<dbReference type="Proteomes" id="UP000297693">
    <property type="component" value="Unassembled WGS sequence"/>
</dbReference>
<dbReference type="EMBL" id="RQGD01000046">
    <property type="protein sequence ID" value="TGL56437.1"/>
    <property type="molecule type" value="Genomic_DNA"/>
</dbReference>
<evidence type="ECO:0000313" key="1">
    <source>
        <dbReference type="EMBL" id="TGL56437.1"/>
    </source>
</evidence>
<sequence>MHSKFKGIFFAVSFFILLEVIVRLTDVYYLEQPETFFVNLKRSYVESGKADADIIMIGDSRSMALAGYTPRNKQEYSVYNHSLPAMGPKYYRFFLDKYLKSGNKKPKMILFTASPKLYATGYGPPLYDPSAKFVKTNETVFAYINRRWHEGWEKNLFQTPTVEKIISYSGKQDNIDQLLWEFFGHRYLHQFTIGELWEQYEGVERIFIIAKAVPLLYESYKYHGAIRNALSFQNWKLSKDYKTKSLFCETCANVEAGLCLPSPSQREDNFIIEDQISRHLGKYNISNRVKPEIVLFAKAKYKEEAEKEVHNTDPKSWEPIDFTVMEDLIQYAEKKDIRFGFVYMPWIDSKEAAPEVQNRIQKLKSFFAKHPKQQLFFFPNSGYPIEQFVDNIHYDCRGETRVNDEFRSFVLPKVFDFLRNSEKSN</sequence>
<accession>A0A4R9JY58</accession>
<evidence type="ECO:0000313" key="2">
    <source>
        <dbReference type="Proteomes" id="UP000297693"/>
    </source>
</evidence>
<comment type="caution">
    <text evidence="1">The sequence shown here is derived from an EMBL/GenBank/DDBJ whole genome shotgun (WGS) entry which is preliminary data.</text>
</comment>
<dbReference type="InterPro" id="IPR011468">
    <property type="entry name" value="DUF1574"/>
</dbReference>
<gene>
    <name evidence="1" type="ORF">EHQ58_17595</name>
</gene>
<organism evidence="1 2">
    <name type="scientific">Leptospira ognonensis</name>
    <dbReference type="NCBI Taxonomy" id="2484945"/>
    <lineage>
        <taxon>Bacteria</taxon>
        <taxon>Pseudomonadati</taxon>
        <taxon>Spirochaetota</taxon>
        <taxon>Spirochaetia</taxon>
        <taxon>Leptospirales</taxon>
        <taxon>Leptospiraceae</taxon>
        <taxon>Leptospira</taxon>
    </lineage>
</organism>
<dbReference type="RefSeq" id="WP_135625337.1">
    <property type="nucleotide sequence ID" value="NZ_RQGD01000046.1"/>
</dbReference>